<keyword evidence="4" id="KW-1133">Transmembrane helix</keyword>
<feature type="domain" description="Protein kinase" evidence="5">
    <location>
        <begin position="114"/>
        <end position="385"/>
    </location>
</feature>
<dbReference type="OrthoDB" id="1863886at2759"/>
<evidence type="ECO:0000256" key="1">
    <source>
        <dbReference type="ARBA" id="ARBA00022741"/>
    </source>
</evidence>
<dbReference type="PROSITE" id="PS50011">
    <property type="entry name" value="PROTEIN_KINASE_DOM"/>
    <property type="match status" value="1"/>
</dbReference>
<keyword evidence="4" id="KW-0812">Transmembrane</keyword>
<proteinExistence type="predicted"/>
<dbReference type="InterPro" id="IPR011009">
    <property type="entry name" value="Kinase-like_dom_sf"/>
</dbReference>
<reference evidence="6 7" key="1">
    <citation type="journal article" date="2020" name="Nat. Food">
        <title>A phased Vanilla planifolia genome enables genetic improvement of flavour and production.</title>
        <authorList>
            <person name="Hasing T."/>
            <person name="Tang H."/>
            <person name="Brym M."/>
            <person name="Khazi F."/>
            <person name="Huang T."/>
            <person name="Chambers A.H."/>
        </authorList>
    </citation>
    <scope>NUCLEOTIDE SEQUENCE [LARGE SCALE GENOMIC DNA]</scope>
    <source>
        <tissue evidence="6">Leaf</tissue>
    </source>
</reference>
<dbReference type="Gene3D" id="1.10.510.10">
    <property type="entry name" value="Transferase(Phosphotransferase) domain 1"/>
    <property type="match status" value="1"/>
</dbReference>
<protein>
    <recommendedName>
        <fullName evidence="5">Protein kinase domain-containing protein</fullName>
    </recommendedName>
</protein>
<keyword evidence="4" id="KW-0472">Membrane</keyword>
<evidence type="ECO:0000256" key="3">
    <source>
        <dbReference type="SAM" id="MobiDB-lite"/>
    </source>
</evidence>
<dbReference type="Proteomes" id="UP000636800">
    <property type="component" value="Unassembled WGS sequence"/>
</dbReference>
<keyword evidence="2" id="KW-0067">ATP-binding</keyword>
<dbReference type="InterPro" id="IPR008271">
    <property type="entry name" value="Ser/Thr_kinase_AS"/>
</dbReference>
<evidence type="ECO:0000256" key="2">
    <source>
        <dbReference type="ARBA" id="ARBA00022840"/>
    </source>
</evidence>
<organism evidence="6 7">
    <name type="scientific">Vanilla planifolia</name>
    <name type="common">Vanilla</name>
    <dbReference type="NCBI Taxonomy" id="51239"/>
    <lineage>
        <taxon>Eukaryota</taxon>
        <taxon>Viridiplantae</taxon>
        <taxon>Streptophyta</taxon>
        <taxon>Embryophyta</taxon>
        <taxon>Tracheophyta</taxon>
        <taxon>Spermatophyta</taxon>
        <taxon>Magnoliopsida</taxon>
        <taxon>Liliopsida</taxon>
        <taxon>Asparagales</taxon>
        <taxon>Orchidaceae</taxon>
        <taxon>Vanilloideae</taxon>
        <taxon>Vanilleae</taxon>
        <taxon>Vanilla</taxon>
    </lineage>
</organism>
<feature type="compositionally biased region" description="Polar residues" evidence="3">
    <location>
        <begin position="422"/>
        <end position="431"/>
    </location>
</feature>
<keyword evidence="1" id="KW-0547">Nucleotide-binding</keyword>
<feature type="transmembrane region" description="Helical" evidence="4">
    <location>
        <begin position="45"/>
        <end position="68"/>
    </location>
</feature>
<evidence type="ECO:0000313" key="6">
    <source>
        <dbReference type="EMBL" id="KAG0447910.1"/>
    </source>
</evidence>
<feature type="compositionally biased region" description="Low complexity" evidence="3">
    <location>
        <begin position="404"/>
        <end position="421"/>
    </location>
</feature>
<comment type="caution">
    <text evidence="6">The sequence shown here is derived from an EMBL/GenBank/DDBJ whole genome shotgun (WGS) entry which is preliminary data.</text>
</comment>
<accession>A0A835U4U9</accession>
<sequence>MLQVLQNIGDLGTGNLIPSPPPPPFPPPFPSAYSSVGSSTKSTKIVASSAAAGSVSLLGIVAFVGFLIRRRMRKRKLFSTDIAAIEVIPTSPALPTEGLYIFTKAELKQATNGYDDRLLLGSGGAGKVYLGKLPSGHQVAIKRIYREKKLSEFYREVEVLAKLRHRNLTTLVGYCLGERDEHALVYEYMAGGNLARALAGEVGLPWTRRLHIAAEVAAGLAYLHDFLEGAVVHRDVKPTNILLTEDSTAKLSDFGVSRIVPPEGSHVSTEVRGTLGYVDPESFSVGHVSETADVYSFGVVLLELVTGMKAVVPTPSGGAESIVHAARAAVAATSDVAVIVDRRLGPSWDRPTIRSTFELARRCVKPYKEERPAMREVLSELRAFVADLEARIDGGTVAALSSVTEGGMSPSPSPMSTTTEEQTWSGSDSCS</sequence>
<evidence type="ECO:0000313" key="7">
    <source>
        <dbReference type="Proteomes" id="UP000636800"/>
    </source>
</evidence>
<dbReference type="PANTHER" id="PTHR47989:SF47">
    <property type="entry name" value="SERINE_THREONINE-PROTEIN KINASE PBL28-RELATED"/>
    <property type="match status" value="1"/>
</dbReference>
<dbReference type="EMBL" id="JADCNL010000410">
    <property type="protein sequence ID" value="KAG0447910.1"/>
    <property type="molecule type" value="Genomic_DNA"/>
</dbReference>
<dbReference type="Pfam" id="PF00069">
    <property type="entry name" value="Pkinase"/>
    <property type="match status" value="1"/>
</dbReference>
<dbReference type="GO" id="GO:0004672">
    <property type="term" value="F:protein kinase activity"/>
    <property type="evidence" value="ECO:0007669"/>
    <property type="project" value="InterPro"/>
</dbReference>
<dbReference type="PANTHER" id="PTHR47989">
    <property type="entry name" value="OS01G0750732 PROTEIN"/>
    <property type="match status" value="1"/>
</dbReference>
<dbReference type="SUPFAM" id="SSF56112">
    <property type="entry name" value="Protein kinase-like (PK-like)"/>
    <property type="match status" value="1"/>
</dbReference>
<dbReference type="InterPro" id="IPR000719">
    <property type="entry name" value="Prot_kinase_dom"/>
</dbReference>
<dbReference type="Gene3D" id="3.30.200.20">
    <property type="entry name" value="Phosphorylase Kinase, domain 1"/>
    <property type="match status" value="1"/>
</dbReference>
<dbReference type="AlphaFoldDB" id="A0A835U4U9"/>
<dbReference type="GO" id="GO:0005524">
    <property type="term" value="F:ATP binding"/>
    <property type="evidence" value="ECO:0007669"/>
    <property type="project" value="UniProtKB-KW"/>
</dbReference>
<evidence type="ECO:0000259" key="5">
    <source>
        <dbReference type="PROSITE" id="PS50011"/>
    </source>
</evidence>
<name>A0A835U4U9_VANPL</name>
<evidence type="ECO:0000256" key="4">
    <source>
        <dbReference type="SAM" id="Phobius"/>
    </source>
</evidence>
<dbReference type="SMART" id="SM00220">
    <property type="entry name" value="S_TKc"/>
    <property type="match status" value="1"/>
</dbReference>
<dbReference type="PROSITE" id="PS00108">
    <property type="entry name" value="PROTEIN_KINASE_ST"/>
    <property type="match status" value="1"/>
</dbReference>
<feature type="region of interest" description="Disordered" evidence="3">
    <location>
        <begin position="401"/>
        <end position="431"/>
    </location>
</feature>
<gene>
    <name evidence="6" type="ORF">HPP92_028103</name>
</gene>
<keyword evidence="7" id="KW-1185">Reference proteome</keyword>